<organism evidence="2 3">
    <name type="scientific">Amborella trichopoda</name>
    <dbReference type="NCBI Taxonomy" id="13333"/>
    <lineage>
        <taxon>Eukaryota</taxon>
        <taxon>Viridiplantae</taxon>
        <taxon>Streptophyta</taxon>
        <taxon>Embryophyta</taxon>
        <taxon>Tracheophyta</taxon>
        <taxon>Spermatophyta</taxon>
        <taxon>Magnoliopsida</taxon>
        <taxon>Amborellales</taxon>
        <taxon>Amborellaceae</taxon>
        <taxon>Amborella</taxon>
    </lineage>
</organism>
<protein>
    <submittedName>
        <fullName evidence="2">Uncharacterized protein</fullName>
    </submittedName>
</protein>
<evidence type="ECO:0000313" key="3">
    <source>
        <dbReference type="Proteomes" id="UP000017836"/>
    </source>
</evidence>
<dbReference type="Gramene" id="ERN02576">
    <property type="protein sequence ID" value="ERN02576"/>
    <property type="gene ID" value="AMTR_s00087p00080760"/>
</dbReference>
<dbReference type="AlphaFoldDB" id="W1P4R4"/>
<name>W1P4R4_AMBTC</name>
<keyword evidence="3" id="KW-1185">Reference proteome</keyword>
<dbReference type="HOGENOM" id="CLU_1818421_0_0_1"/>
<keyword evidence="1" id="KW-0175">Coiled coil</keyword>
<evidence type="ECO:0000256" key="1">
    <source>
        <dbReference type="SAM" id="Coils"/>
    </source>
</evidence>
<proteinExistence type="predicted"/>
<feature type="coiled-coil region" evidence="1">
    <location>
        <begin position="77"/>
        <end position="125"/>
    </location>
</feature>
<dbReference type="EMBL" id="KI394524">
    <property type="protein sequence ID" value="ERN02576.1"/>
    <property type="molecule type" value="Genomic_DNA"/>
</dbReference>
<reference evidence="3" key="1">
    <citation type="journal article" date="2013" name="Science">
        <title>The Amborella genome and the evolution of flowering plants.</title>
        <authorList>
            <consortium name="Amborella Genome Project"/>
        </authorList>
    </citation>
    <scope>NUCLEOTIDE SEQUENCE [LARGE SCALE GENOMIC DNA]</scope>
</reference>
<sequence>MLPLVVVSSSSLPSSISCTLSNKKASSAENFLWASLQGLKRCYLSNLEVEIITVRDFAATLRGDSFKNEDTACLANIKVTEEELEKLQAYLNRLKTRLDRKRAEAQSKSQELEKLNSEMASTNIASTQITQVIANLKALENF</sequence>
<evidence type="ECO:0000313" key="2">
    <source>
        <dbReference type="EMBL" id="ERN02576.1"/>
    </source>
</evidence>
<gene>
    <name evidence="2" type="ORF">AMTR_s00087p00080760</name>
</gene>
<accession>W1P4R4</accession>
<dbReference type="Proteomes" id="UP000017836">
    <property type="component" value="Unassembled WGS sequence"/>
</dbReference>